<dbReference type="Pfam" id="PF00067">
    <property type="entry name" value="p450"/>
    <property type="match status" value="2"/>
</dbReference>
<evidence type="ECO:0008006" key="7">
    <source>
        <dbReference type="Google" id="ProtNLM"/>
    </source>
</evidence>
<feature type="compositionally biased region" description="Low complexity" evidence="5">
    <location>
        <begin position="479"/>
        <end position="488"/>
    </location>
</feature>
<dbReference type="Gene3D" id="1.10.630.10">
    <property type="entry name" value="Cytochrome P450"/>
    <property type="match status" value="1"/>
</dbReference>
<dbReference type="GO" id="GO:0005506">
    <property type="term" value="F:iron ion binding"/>
    <property type="evidence" value="ECO:0007669"/>
    <property type="project" value="InterPro"/>
</dbReference>
<evidence type="ECO:0000256" key="3">
    <source>
        <dbReference type="PIRSR" id="PIRSR602401-1"/>
    </source>
</evidence>
<comment type="cofactor">
    <cofactor evidence="1 3">
        <name>heme</name>
        <dbReference type="ChEBI" id="CHEBI:30413"/>
    </cofactor>
</comment>
<dbReference type="PRINTS" id="PR00463">
    <property type="entry name" value="EP450I"/>
</dbReference>
<accession>A0A0G4GN61</accession>
<evidence type="ECO:0000313" key="6">
    <source>
        <dbReference type="EMBL" id="CEM31573.1"/>
    </source>
</evidence>
<dbReference type="PANTHER" id="PTHR24305:SF166">
    <property type="entry name" value="CYTOCHROME P450 12A4, MITOCHONDRIAL-RELATED"/>
    <property type="match status" value="1"/>
</dbReference>
<keyword evidence="4" id="KW-0560">Oxidoreductase</keyword>
<comment type="similarity">
    <text evidence="2 4">Belongs to the cytochrome P450 family.</text>
</comment>
<dbReference type="PROSITE" id="PS00086">
    <property type="entry name" value="CYTOCHROME_P450"/>
    <property type="match status" value="1"/>
</dbReference>
<keyword evidence="3 4" id="KW-0408">Iron</keyword>
<organism evidence="6">
    <name type="scientific">Chromera velia CCMP2878</name>
    <dbReference type="NCBI Taxonomy" id="1169474"/>
    <lineage>
        <taxon>Eukaryota</taxon>
        <taxon>Sar</taxon>
        <taxon>Alveolata</taxon>
        <taxon>Colpodellida</taxon>
        <taxon>Chromeraceae</taxon>
        <taxon>Chromera</taxon>
    </lineage>
</organism>
<feature type="compositionally biased region" description="Polar residues" evidence="5">
    <location>
        <begin position="502"/>
        <end position="516"/>
    </location>
</feature>
<feature type="region of interest" description="Disordered" evidence="5">
    <location>
        <begin position="57"/>
        <end position="76"/>
    </location>
</feature>
<dbReference type="InterPro" id="IPR050121">
    <property type="entry name" value="Cytochrome_P450_monoxygenase"/>
</dbReference>
<keyword evidence="3 4" id="KW-0479">Metal-binding</keyword>
<proteinExistence type="inferred from homology"/>
<dbReference type="AlphaFoldDB" id="A0A0G4GN61"/>
<dbReference type="SUPFAM" id="SSF48264">
    <property type="entry name" value="Cytochrome P450"/>
    <property type="match status" value="1"/>
</dbReference>
<sequence>MGSITCVLPVSVSGLLVVLCLCWSNAAFAFLQSWQTHNLLRGELSEVGKLKVLRRRRSPHRAHRRSNGGGEVANPTLRGLSELPHASSLLGIRLPPFLGLAVSRLCAWFFGGLEQWTFTFRRRFGGVCLVELGRGSPVVWLSDPELVKELTSLRSVERPERGLGPRALTEEGLGLLFSRGPRWEELRKGVMPSFQRIDFLNFFCRIFSEETLALVDCWRERARRESGGVTVRLEPVLQQLTLQTVARCVFDLSLNLGFSPGSDGTTGASLGVRPHASEVERNRFLALPTLLRAYLRSISELQTPEWMEGGVLKWLWHKMAFLRREEGGRGGRREEERNLLEEQEKDRKVNRALAPLWDLYVDILRRRRRRLSAQFLSNESLMRALSGNLGKGGGGNGVVGVGLTRPWPPVLLDLLLQAGSDPSECTPRLSERELAAVVHDILLAGSDTTATLVCACIFFIFKAFVSKGHTRMSGEGDASTSSSTSTLLERLRKERRSLRESPSNLGNTDSSSTATIPTRSLSLSYEDTQSLPLLFACVQETLRLAPPIGLVARQVKSETTLGHTQLPANTTICFSPFPLQRDPVEWGSRAGEFDPSRFLPEEIQENARHSHSFLPFGAGARACIGARFAEVQAMVILSILLENFDFSFVERTLPAHYAVNLNFGKRQLPVEVSEIR</sequence>
<dbReference type="GO" id="GO:0020037">
    <property type="term" value="F:heme binding"/>
    <property type="evidence" value="ECO:0007669"/>
    <property type="project" value="InterPro"/>
</dbReference>
<dbReference type="GO" id="GO:0004497">
    <property type="term" value="F:monooxygenase activity"/>
    <property type="evidence" value="ECO:0007669"/>
    <property type="project" value="UniProtKB-KW"/>
</dbReference>
<name>A0A0G4GN61_9ALVE</name>
<dbReference type="GO" id="GO:0016705">
    <property type="term" value="F:oxidoreductase activity, acting on paired donors, with incorporation or reduction of molecular oxygen"/>
    <property type="evidence" value="ECO:0007669"/>
    <property type="project" value="InterPro"/>
</dbReference>
<keyword evidence="3 4" id="KW-0349">Heme</keyword>
<dbReference type="InterPro" id="IPR002401">
    <property type="entry name" value="Cyt_P450_E_grp-I"/>
</dbReference>
<evidence type="ECO:0000256" key="5">
    <source>
        <dbReference type="SAM" id="MobiDB-lite"/>
    </source>
</evidence>
<evidence type="ECO:0000256" key="2">
    <source>
        <dbReference type="ARBA" id="ARBA00010617"/>
    </source>
</evidence>
<dbReference type="InterPro" id="IPR001128">
    <property type="entry name" value="Cyt_P450"/>
</dbReference>
<feature type="binding site" description="axial binding residue" evidence="3">
    <location>
        <position position="623"/>
    </location>
    <ligand>
        <name>heme</name>
        <dbReference type="ChEBI" id="CHEBI:30413"/>
    </ligand>
    <ligandPart>
        <name>Fe</name>
        <dbReference type="ChEBI" id="CHEBI:18248"/>
    </ligandPart>
</feature>
<reference evidence="6" key="1">
    <citation type="submission" date="2014-11" db="EMBL/GenBank/DDBJ databases">
        <authorList>
            <person name="Otto D Thomas"/>
            <person name="Naeem Raeece"/>
        </authorList>
    </citation>
    <scope>NUCLEOTIDE SEQUENCE</scope>
</reference>
<dbReference type="InterPro" id="IPR017972">
    <property type="entry name" value="Cyt_P450_CS"/>
</dbReference>
<dbReference type="EMBL" id="CDMZ01001369">
    <property type="protein sequence ID" value="CEM31573.1"/>
    <property type="molecule type" value="Genomic_DNA"/>
</dbReference>
<dbReference type="PRINTS" id="PR00385">
    <property type="entry name" value="P450"/>
</dbReference>
<dbReference type="VEuPathDB" id="CryptoDB:Cvel_4947"/>
<feature type="region of interest" description="Disordered" evidence="5">
    <location>
        <begin position="471"/>
        <end position="516"/>
    </location>
</feature>
<gene>
    <name evidence="6" type="ORF">Cvel_4947</name>
</gene>
<evidence type="ECO:0000256" key="4">
    <source>
        <dbReference type="RuleBase" id="RU000461"/>
    </source>
</evidence>
<protein>
    <recommendedName>
        <fullName evidence="7">Cytochrome P450</fullName>
    </recommendedName>
</protein>
<evidence type="ECO:0000256" key="1">
    <source>
        <dbReference type="ARBA" id="ARBA00001971"/>
    </source>
</evidence>
<dbReference type="PANTHER" id="PTHR24305">
    <property type="entry name" value="CYTOCHROME P450"/>
    <property type="match status" value="1"/>
</dbReference>
<feature type="compositionally biased region" description="Basic residues" evidence="5">
    <location>
        <begin position="57"/>
        <end position="66"/>
    </location>
</feature>
<dbReference type="InterPro" id="IPR036396">
    <property type="entry name" value="Cyt_P450_sf"/>
</dbReference>
<keyword evidence="4" id="KW-0503">Monooxygenase</keyword>